<feature type="domain" description="Response regulatory" evidence="2">
    <location>
        <begin position="89"/>
        <end position="200"/>
    </location>
</feature>
<dbReference type="SMART" id="SM00850">
    <property type="entry name" value="LytTR"/>
    <property type="match status" value="1"/>
</dbReference>
<dbReference type="InterPro" id="IPR007492">
    <property type="entry name" value="LytTR_DNA-bd_dom"/>
</dbReference>
<dbReference type="InterPro" id="IPR046947">
    <property type="entry name" value="LytR-like"/>
</dbReference>
<dbReference type="Gene3D" id="2.40.50.1020">
    <property type="entry name" value="LytTr DNA-binding domain"/>
    <property type="match status" value="1"/>
</dbReference>
<name>A0A1M6G0Y3_9BACT</name>
<evidence type="ECO:0000256" key="1">
    <source>
        <dbReference type="PROSITE-ProRule" id="PRU00169"/>
    </source>
</evidence>
<keyword evidence="5" id="KW-1185">Reference proteome</keyword>
<dbReference type="STRING" id="1121955.SAMN02745146_2073"/>
<gene>
    <name evidence="4" type="ORF">SAMN02745146_2073</name>
</gene>
<dbReference type="AlphaFoldDB" id="A0A1M6G0Y3"/>
<dbReference type="InterPro" id="IPR011006">
    <property type="entry name" value="CheY-like_superfamily"/>
</dbReference>
<feature type="domain" description="HTH LytTR-type" evidence="3">
    <location>
        <begin position="223"/>
        <end position="322"/>
    </location>
</feature>
<dbReference type="InterPro" id="IPR001789">
    <property type="entry name" value="Sig_transdc_resp-reg_receiver"/>
</dbReference>
<dbReference type="SUPFAM" id="SSF52172">
    <property type="entry name" value="CheY-like"/>
    <property type="match status" value="1"/>
</dbReference>
<evidence type="ECO:0000313" key="5">
    <source>
        <dbReference type="Proteomes" id="UP000184418"/>
    </source>
</evidence>
<sequence length="331" mass="37481">MLRQAENRAKGAKCLMTALSSPSIYTSFNILKALDNHLIKYSNPRQKYTSTTPKLDHSRFLILNNSTNQFDFLYIHPRSSALFSAMKITCLLLDDDPLVLDLLQAYVAMTGVLDVKAVFSDPLEAHSYLLNNDVQVLFSDVTMPHLSGLDLVRSLQQPPLVVLMTSYPQYAMEGFNLDVIDFLLKPISLDRFLKAVNKVSSILRTAHPNGDDSQEALAGWGSFFIRTDAQFVRLHYREVLYIEALKDFTKINTADGRTHLTLVNLKNLEEQLPPGLFVRTHRSYLVNAAQIEAVSTQEVRVGGHALPLGQTYRERVTERIVNHSLIRRQHL</sequence>
<reference evidence="4 5" key="1">
    <citation type="submission" date="2016-11" db="EMBL/GenBank/DDBJ databases">
        <authorList>
            <person name="Jaros S."/>
            <person name="Januszkiewicz K."/>
            <person name="Wedrychowicz H."/>
        </authorList>
    </citation>
    <scope>NUCLEOTIDE SEQUENCE [LARGE SCALE GENOMIC DNA]</scope>
    <source>
        <strain evidence="4 5">DSM 21074</strain>
    </source>
</reference>
<organism evidence="4 5">
    <name type="scientific">Hymenobacter daecheongensis DSM 21074</name>
    <dbReference type="NCBI Taxonomy" id="1121955"/>
    <lineage>
        <taxon>Bacteria</taxon>
        <taxon>Pseudomonadati</taxon>
        <taxon>Bacteroidota</taxon>
        <taxon>Cytophagia</taxon>
        <taxon>Cytophagales</taxon>
        <taxon>Hymenobacteraceae</taxon>
        <taxon>Hymenobacter</taxon>
    </lineage>
</organism>
<dbReference type="GO" id="GO:0003677">
    <property type="term" value="F:DNA binding"/>
    <property type="evidence" value="ECO:0007669"/>
    <property type="project" value="InterPro"/>
</dbReference>
<dbReference type="EMBL" id="FQYN01000004">
    <property type="protein sequence ID" value="SHJ03668.1"/>
    <property type="molecule type" value="Genomic_DNA"/>
</dbReference>
<accession>A0A1M6G0Y3</accession>
<feature type="modified residue" description="4-aspartylphosphate" evidence="1">
    <location>
        <position position="140"/>
    </location>
</feature>
<dbReference type="Proteomes" id="UP000184418">
    <property type="component" value="Unassembled WGS sequence"/>
</dbReference>
<keyword evidence="1" id="KW-0597">Phosphoprotein</keyword>
<dbReference type="Pfam" id="PF04397">
    <property type="entry name" value="LytTR"/>
    <property type="match status" value="1"/>
</dbReference>
<proteinExistence type="predicted"/>
<dbReference type="PANTHER" id="PTHR37299:SF1">
    <property type="entry name" value="STAGE 0 SPORULATION PROTEIN A HOMOLOG"/>
    <property type="match status" value="1"/>
</dbReference>
<dbReference type="GO" id="GO:0000156">
    <property type="term" value="F:phosphorelay response regulator activity"/>
    <property type="evidence" value="ECO:0007669"/>
    <property type="project" value="InterPro"/>
</dbReference>
<dbReference type="PROSITE" id="PS50930">
    <property type="entry name" value="HTH_LYTTR"/>
    <property type="match status" value="1"/>
</dbReference>
<dbReference type="PROSITE" id="PS50110">
    <property type="entry name" value="RESPONSE_REGULATORY"/>
    <property type="match status" value="1"/>
</dbReference>
<dbReference type="PANTHER" id="PTHR37299">
    <property type="entry name" value="TRANSCRIPTIONAL REGULATOR-RELATED"/>
    <property type="match status" value="1"/>
</dbReference>
<evidence type="ECO:0000259" key="2">
    <source>
        <dbReference type="PROSITE" id="PS50110"/>
    </source>
</evidence>
<evidence type="ECO:0000259" key="3">
    <source>
        <dbReference type="PROSITE" id="PS50930"/>
    </source>
</evidence>
<evidence type="ECO:0000313" key="4">
    <source>
        <dbReference type="EMBL" id="SHJ03668.1"/>
    </source>
</evidence>
<protein>
    <submittedName>
        <fullName evidence="4">Two component transcriptional regulator, LytTR family</fullName>
    </submittedName>
</protein>
<dbReference type="Gene3D" id="3.40.50.2300">
    <property type="match status" value="1"/>
</dbReference>
<dbReference type="Pfam" id="PF00072">
    <property type="entry name" value="Response_reg"/>
    <property type="match status" value="1"/>
</dbReference>
<dbReference type="SMART" id="SM00448">
    <property type="entry name" value="REC"/>
    <property type="match status" value="1"/>
</dbReference>